<feature type="region of interest" description="Disordered" evidence="1">
    <location>
        <begin position="248"/>
        <end position="270"/>
    </location>
</feature>
<feature type="compositionally biased region" description="Basic residues" evidence="1">
    <location>
        <begin position="253"/>
        <end position="264"/>
    </location>
</feature>
<dbReference type="AlphaFoldDB" id="F4PZD9"/>
<keyword evidence="3" id="KW-1185">Reference proteome</keyword>
<organism evidence="2 3">
    <name type="scientific">Cavenderia fasciculata</name>
    <name type="common">Slime mold</name>
    <name type="synonym">Dictyostelium fasciculatum</name>
    <dbReference type="NCBI Taxonomy" id="261658"/>
    <lineage>
        <taxon>Eukaryota</taxon>
        <taxon>Amoebozoa</taxon>
        <taxon>Evosea</taxon>
        <taxon>Eumycetozoa</taxon>
        <taxon>Dictyostelia</taxon>
        <taxon>Acytosteliales</taxon>
        <taxon>Cavenderiaceae</taxon>
        <taxon>Cavenderia</taxon>
    </lineage>
</organism>
<dbReference type="RefSeq" id="XP_004366801.1">
    <property type="nucleotide sequence ID" value="XM_004366744.1"/>
</dbReference>
<proteinExistence type="predicted"/>
<gene>
    <name evidence="2" type="ORF">DFA_02416</name>
</gene>
<accession>F4PZD9</accession>
<dbReference type="Proteomes" id="UP000007797">
    <property type="component" value="Unassembled WGS sequence"/>
</dbReference>
<feature type="compositionally biased region" description="Low complexity" evidence="1">
    <location>
        <begin position="24"/>
        <end position="35"/>
    </location>
</feature>
<protein>
    <submittedName>
        <fullName evidence="2">Uncharacterized protein</fullName>
    </submittedName>
</protein>
<dbReference type="KEGG" id="dfa:DFA_02416"/>
<evidence type="ECO:0000313" key="2">
    <source>
        <dbReference type="EMBL" id="EGG19168.1"/>
    </source>
</evidence>
<dbReference type="GeneID" id="14871104"/>
<sequence>MEYQKCQLQLIQKELFEGTSVVGTSQQQQQPSSQQPTPPPQQPPEHHVVSSSTTGDLGSFQVFPDNGLGSISSLDANTQQFNQNLPKVALVSSQDNPNPLGLKYIDGSSTIGPNENIWLRFLILGDFDPNNIGIWAELPPDVKEKYKTGFPNVIINHDGIANMDFTLNPRQKKNSSQPNTDTPKPRGKKGLASKGKPFEITLNAKSGGESISITVSLLFYSGTKNLPPGKIRNVEPLDVNFNIPGLEYDKTPKIRPTKKPKKKCAAPTKQ</sequence>
<feature type="region of interest" description="Disordered" evidence="1">
    <location>
        <begin position="168"/>
        <end position="196"/>
    </location>
</feature>
<reference evidence="3" key="1">
    <citation type="journal article" date="2011" name="Genome Res.">
        <title>Phylogeny-wide analysis of social amoeba genomes highlights ancient origins for complex intercellular communication.</title>
        <authorList>
            <person name="Heidel A.J."/>
            <person name="Lawal H.M."/>
            <person name="Felder M."/>
            <person name="Schilde C."/>
            <person name="Helps N.R."/>
            <person name="Tunggal B."/>
            <person name="Rivero F."/>
            <person name="John U."/>
            <person name="Schleicher M."/>
            <person name="Eichinger L."/>
            <person name="Platzer M."/>
            <person name="Noegel A.A."/>
            <person name="Schaap P."/>
            <person name="Gloeckner G."/>
        </authorList>
    </citation>
    <scope>NUCLEOTIDE SEQUENCE [LARGE SCALE GENOMIC DNA]</scope>
    <source>
        <strain evidence="3">SH3</strain>
    </source>
</reference>
<dbReference type="EMBL" id="GL883016">
    <property type="protein sequence ID" value="EGG19168.1"/>
    <property type="molecule type" value="Genomic_DNA"/>
</dbReference>
<feature type="region of interest" description="Disordered" evidence="1">
    <location>
        <begin position="20"/>
        <end position="56"/>
    </location>
</feature>
<name>F4PZD9_CACFS</name>
<evidence type="ECO:0000256" key="1">
    <source>
        <dbReference type="SAM" id="MobiDB-lite"/>
    </source>
</evidence>
<evidence type="ECO:0000313" key="3">
    <source>
        <dbReference type="Proteomes" id="UP000007797"/>
    </source>
</evidence>